<name>A0A6J2W5V1_CHACN</name>
<dbReference type="InterPro" id="IPR000159">
    <property type="entry name" value="RA_dom"/>
</dbReference>
<feature type="compositionally biased region" description="Polar residues" evidence="2">
    <location>
        <begin position="1163"/>
        <end position="1174"/>
    </location>
</feature>
<evidence type="ECO:0000259" key="4">
    <source>
        <dbReference type="PROSITE" id="PS50200"/>
    </source>
</evidence>
<dbReference type="RefSeq" id="XP_030640800.1">
    <property type="nucleotide sequence ID" value="XM_030784940.1"/>
</dbReference>
<organism evidence="6 7">
    <name type="scientific">Chanos chanos</name>
    <name type="common">Milkfish</name>
    <name type="synonym">Mugil chanos</name>
    <dbReference type="NCBI Taxonomy" id="29144"/>
    <lineage>
        <taxon>Eukaryota</taxon>
        <taxon>Metazoa</taxon>
        <taxon>Chordata</taxon>
        <taxon>Craniata</taxon>
        <taxon>Vertebrata</taxon>
        <taxon>Euteleostomi</taxon>
        <taxon>Actinopterygii</taxon>
        <taxon>Neopterygii</taxon>
        <taxon>Teleostei</taxon>
        <taxon>Ostariophysi</taxon>
        <taxon>Gonorynchiformes</taxon>
        <taxon>Chanidae</taxon>
        <taxon>Chanos</taxon>
    </lineage>
</organism>
<feature type="region of interest" description="Disordered" evidence="2">
    <location>
        <begin position="154"/>
        <end position="179"/>
    </location>
</feature>
<dbReference type="Pfam" id="PF01843">
    <property type="entry name" value="DIL"/>
    <property type="match status" value="1"/>
</dbReference>
<dbReference type="PANTHER" id="PTHR10398:SF2">
    <property type="entry name" value="AFADIN"/>
    <property type="match status" value="1"/>
</dbReference>
<dbReference type="SMART" id="SM01132">
    <property type="entry name" value="DIL"/>
    <property type="match status" value="1"/>
</dbReference>
<dbReference type="GeneID" id="115820859"/>
<gene>
    <name evidence="7" type="primary">afdnb</name>
</gene>
<dbReference type="SMART" id="SM00228">
    <property type="entry name" value="PDZ"/>
    <property type="match status" value="1"/>
</dbReference>
<feature type="domain" description="Dilute" evidence="5">
    <location>
        <begin position="263"/>
        <end position="505"/>
    </location>
</feature>
<dbReference type="PANTHER" id="PTHR10398">
    <property type="entry name" value="AFADIN"/>
    <property type="match status" value="1"/>
</dbReference>
<dbReference type="InParanoid" id="A0A6J2W5V1"/>
<feature type="region of interest" description="Disordered" evidence="2">
    <location>
        <begin position="959"/>
        <end position="993"/>
    </location>
</feature>
<feature type="domain" description="PDZ" evidence="3">
    <location>
        <begin position="601"/>
        <end position="687"/>
    </location>
</feature>
<dbReference type="Proteomes" id="UP000504632">
    <property type="component" value="Chromosome 1"/>
</dbReference>
<dbReference type="GO" id="GO:0050839">
    <property type="term" value="F:cell adhesion molecule binding"/>
    <property type="evidence" value="ECO:0007669"/>
    <property type="project" value="TreeGrafter"/>
</dbReference>
<keyword evidence="6" id="KW-1185">Reference proteome</keyword>
<dbReference type="InterPro" id="IPR028842">
    <property type="entry name" value="Afadin"/>
</dbReference>
<dbReference type="OrthoDB" id="6260541at2759"/>
<dbReference type="PROSITE" id="PS51126">
    <property type="entry name" value="DILUTE"/>
    <property type="match status" value="1"/>
</dbReference>
<dbReference type="Pfam" id="PF00788">
    <property type="entry name" value="RA"/>
    <property type="match status" value="1"/>
</dbReference>
<dbReference type="Pfam" id="PF00595">
    <property type="entry name" value="PDZ"/>
    <property type="match status" value="1"/>
</dbReference>
<feature type="coiled-coil region" evidence="1">
    <location>
        <begin position="1059"/>
        <end position="1093"/>
    </location>
</feature>
<dbReference type="SUPFAM" id="SSF50156">
    <property type="entry name" value="PDZ domain-like"/>
    <property type="match status" value="1"/>
</dbReference>
<dbReference type="InterPro" id="IPR001478">
    <property type="entry name" value="PDZ"/>
</dbReference>
<feature type="compositionally biased region" description="Polar residues" evidence="2">
    <location>
        <begin position="1013"/>
        <end position="1022"/>
    </location>
</feature>
<dbReference type="CTD" id="101886429"/>
<dbReference type="PROSITE" id="PS50200">
    <property type="entry name" value="RA"/>
    <property type="match status" value="1"/>
</dbReference>
<dbReference type="SUPFAM" id="SSF54236">
    <property type="entry name" value="Ubiquitin-like"/>
    <property type="match status" value="1"/>
</dbReference>
<dbReference type="GO" id="GO:0005912">
    <property type="term" value="C:adherens junction"/>
    <property type="evidence" value="ECO:0007669"/>
    <property type="project" value="TreeGrafter"/>
</dbReference>
<dbReference type="Gene3D" id="2.30.42.10">
    <property type="match status" value="1"/>
</dbReference>
<feature type="compositionally biased region" description="Polar residues" evidence="2">
    <location>
        <begin position="983"/>
        <end position="993"/>
    </location>
</feature>
<dbReference type="GO" id="GO:0007165">
    <property type="term" value="P:signal transduction"/>
    <property type="evidence" value="ECO:0007669"/>
    <property type="project" value="InterPro"/>
</dbReference>
<dbReference type="GO" id="GO:0032880">
    <property type="term" value="P:regulation of protein localization"/>
    <property type="evidence" value="ECO:0007669"/>
    <property type="project" value="TreeGrafter"/>
</dbReference>
<proteinExistence type="predicted"/>
<dbReference type="Gene3D" id="3.10.20.90">
    <property type="entry name" value="Phosphatidylinositol 3-kinase Catalytic Subunit, Chain A, domain 1"/>
    <property type="match status" value="1"/>
</dbReference>
<evidence type="ECO:0000259" key="5">
    <source>
        <dbReference type="PROSITE" id="PS51126"/>
    </source>
</evidence>
<dbReference type="CDD" id="cd15471">
    <property type="entry name" value="Myo5p-like_CBD_afadin"/>
    <property type="match status" value="1"/>
</dbReference>
<keyword evidence="1" id="KW-0175">Coiled coil</keyword>
<evidence type="ECO:0000256" key="2">
    <source>
        <dbReference type="SAM" id="MobiDB-lite"/>
    </source>
</evidence>
<feature type="domain" description="Ras-associating" evidence="4">
    <location>
        <begin position="36"/>
        <end position="128"/>
    </location>
</feature>
<evidence type="ECO:0000256" key="1">
    <source>
        <dbReference type="SAM" id="Coils"/>
    </source>
</evidence>
<evidence type="ECO:0000313" key="7">
    <source>
        <dbReference type="RefSeq" id="XP_030640800.1"/>
    </source>
</evidence>
<protein>
    <submittedName>
        <fullName evidence="7">Afadin</fullName>
    </submittedName>
</protein>
<dbReference type="InterPro" id="IPR029071">
    <property type="entry name" value="Ubiquitin-like_domsf"/>
</dbReference>
<sequence>MHQDSERRRLLCAIRQWNLKRPDLFEISEPSEDLVFHGIIRFYHQEHVAGNSSTKCILVSSTATVKELIGALLEKFRLDVRMLSYSIYEVRGKDEERKLALTENPLVVQLNWIKNGKDGRFVLRKDSHIMSHMIQSTGTKAKEKLGVIQSFKRTMSKKDKKKKKKGDSSNEDEPFGSENNGYLESLTALKDINQQQTNSDKIFVVADEEAFLRAVVNYTNSSTVHFKLSPAYAFYLTGRFALSVSEKSRGPQRTSHRVASIVNKMVDMTGEVIQKQKDIAVALAFWLANASELLNFIRQDRDLGPLTLEAQDSLAHAVQKAFEYLSQRLQADLENELPAFLTGADDFKTPGAVTDGVLNTLIRTMGLLRRCRVHPALSIQLFSRLFHFMAAWLLNRLTRPRVNSPTLCSHYWGRTLRQRLGYVEAWAERQGLELAADCHLSLIIQATMLLTMSNLSIQDAQKIHSTCFKLNSLQLRALMTNYEPVLRQPSFHPSLIDRVVLLTESSSDDMFRKEGRPIRLEEDPSLPLPFLLPEEGYSCDFMQGIPPGFQEFLEPICRKGLCTLIPLPFSFGSWTVHFNTSRSVPTENTDLVCYSKPEIVKITLKKPMNSGLGVSIVAAKGTGQEKLGIFIKSVVKGGPAHVDGRLAPGDQLLSVDGQNLVGLSQERAAETILCTGSTIELEIAKLGSVFYGLEEALNQPSQLTVKDDSNVGRVMQWSSNSGLDTTPEKTLSRQQRLSGQRGDYQTVNRGTRTHNKTFLKRRVEFCSNPILAQPPNCGEMSVDSAMSEQKLTSVSVDNLFAAEQSASVLSGWDNDYTQTHHREYLTLPTSRLHGKQNSAVSDQPRFSELSWNSNNMNSLKQACSQEYLSVESERPLVDKPYNVRSQLDLRGCGNHSPVKPVILSENLRGTSGCWKTSTAVHLMASSQPKRIDIPLIESTKVPKNLSFVTFQQPGATAMKRHGCDKDYTQGYTSRYPTLPSEPQPQSHVLSERPPQQQIFEKQSASLAMNLSTFQGGQSNRGLSQHGLGATPKQPSNSTTNRTRELSAGEGLSPDPWRREAREQLEKQQWHQSLNQLEQEVLQLQAKVQPTLEENERLCRLSLELQFQRRLQELQQNGDDEDDDDDVDFEMITQRLEAKSTVQGQEEEQQLTENHTQELEQEENQPSAHNKSSHTIKVIGA</sequence>
<accession>A0A6J2W5V1</accession>
<dbReference type="PROSITE" id="PS50106">
    <property type="entry name" value="PDZ"/>
    <property type="match status" value="1"/>
</dbReference>
<dbReference type="AlphaFoldDB" id="A0A6J2W5V1"/>
<feature type="compositionally biased region" description="Basic residues" evidence="2">
    <location>
        <begin position="154"/>
        <end position="165"/>
    </location>
</feature>
<evidence type="ECO:0000259" key="3">
    <source>
        <dbReference type="PROSITE" id="PS50106"/>
    </source>
</evidence>
<dbReference type="SMART" id="SM00314">
    <property type="entry name" value="RA"/>
    <property type="match status" value="1"/>
</dbReference>
<feature type="region of interest" description="Disordered" evidence="2">
    <location>
        <begin position="1135"/>
        <end position="1180"/>
    </location>
</feature>
<reference evidence="7" key="1">
    <citation type="submission" date="2025-08" db="UniProtKB">
        <authorList>
            <consortium name="RefSeq"/>
        </authorList>
    </citation>
    <scope>IDENTIFICATION</scope>
</reference>
<dbReference type="InterPro" id="IPR002710">
    <property type="entry name" value="Dilute_dom"/>
</dbReference>
<evidence type="ECO:0000313" key="6">
    <source>
        <dbReference type="Proteomes" id="UP000504632"/>
    </source>
</evidence>
<dbReference type="InterPro" id="IPR036034">
    <property type="entry name" value="PDZ_sf"/>
</dbReference>
<dbReference type="InterPro" id="IPR037977">
    <property type="entry name" value="CBD_Afadin"/>
</dbReference>
<feature type="region of interest" description="Disordered" evidence="2">
    <location>
        <begin position="1013"/>
        <end position="1055"/>
    </location>
</feature>